<feature type="domain" description="Transposase IS4-like" evidence="1">
    <location>
        <begin position="183"/>
        <end position="495"/>
    </location>
</feature>
<dbReference type="eggNOG" id="COG5421">
    <property type="taxonomic scope" value="Bacteria"/>
</dbReference>
<dbReference type="OrthoDB" id="8547152at2"/>
<dbReference type="GO" id="GO:0006313">
    <property type="term" value="P:DNA transposition"/>
    <property type="evidence" value="ECO:0007669"/>
    <property type="project" value="InterPro"/>
</dbReference>
<geneLocation type="plasmid" evidence="3">
    <name>2</name>
</geneLocation>
<protein>
    <submittedName>
        <fullName evidence="3">Transposase</fullName>
    </submittedName>
</protein>
<dbReference type="InterPro" id="IPR002559">
    <property type="entry name" value="Transposase_11"/>
</dbReference>
<evidence type="ECO:0000313" key="3">
    <source>
        <dbReference type="EMBL" id="CAI10634.1"/>
    </source>
</evidence>
<dbReference type="PANTHER" id="PTHR34614:SF2">
    <property type="entry name" value="TRANSPOSASE IS4-LIKE DOMAIN-CONTAINING PROTEIN"/>
    <property type="match status" value="1"/>
</dbReference>
<dbReference type="Proteomes" id="UP000006552">
    <property type="component" value="Chromosome"/>
</dbReference>
<geneLocation type="plasmid" evidence="4">
    <name>pAzo2</name>
</geneLocation>
<gene>
    <name evidence="3" type="primary">tnp2P8</name>
    <name evidence="2" type="synonym">tnp26</name>
    <name evidence="2" type="ORF">ebA2604</name>
    <name evidence="3" type="ORF">p2A221</name>
</gene>
<dbReference type="InterPro" id="IPR047654">
    <property type="entry name" value="IS1634_transpos"/>
</dbReference>
<organism evidence="3 4">
    <name type="scientific">Aromatoleum aromaticum (strain DSM 19018 / LMG 30748 / EbN1)</name>
    <name type="common">Azoarcus sp. (strain EbN1)</name>
    <dbReference type="NCBI Taxonomy" id="76114"/>
    <lineage>
        <taxon>Bacteria</taxon>
        <taxon>Pseudomonadati</taxon>
        <taxon>Pseudomonadota</taxon>
        <taxon>Betaproteobacteria</taxon>
        <taxon>Rhodocyclales</taxon>
        <taxon>Rhodocyclaceae</taxon>
        <taxon>Aromatoleum</taxon>
    </lineage>
</organism>
<dbReference type="PANTHER" id="PTHR34614">
    <property type="match status" value="1"/>
</dbReference>
<dbReference type="NCBIfam" id="NF033559">
    <property type="entry name" value="transpos_IS1634"/>
    <property type="match status" value="1"/>
</dbReference>
<dbReference type="SUPFAM" id="SSF53098">
    <property type="entry name" value="Ribonuclease H-like"/>
    <property type="match status" value="1"/>
</dbReference>
<sequence length="566" mass="62672">MFVKITTSGGRRYLQLVQSYRDDAGRVKKRTVATLGRLDQVGGELDSVINGLLRVSGREPMGERPAPPSVAFESARALGDVWALTELWKELGFGALRRVFRRTRHTTDVEALIRVMVLNRLCDPDSKLGVLRWLETVALPEVDVKAITHQQLLRSMDALMAHQAAVDAVVTGLLRPLVDQDLSVVFYDLTTIRAEGLTNVAGDVRAFGMAKEGLIARQFMLGVVQTADGLPIYHEVFAGNAAETTTLLPTLTTVLERFPEVRRLILVADRGLLSLDNLEALEAVRLASGEPLEFIIAVPGRRYHEFAELLGPFQRTHCTQARAEVTGELAWQGLRLIVAHAPATAAVQSTRRNGEIAALIAQGEAWASKLVEQDGGVKHRGRKLSDSGAKARFYHAVCEAHLSKIIRVDLKAELFRYEIDETARRLAELMDGKLLLVTNTKDLAPADVVTRYKALADIERGFKVLKSEIEIGPVYHRLPERIRAHASICFMALILHRIMRARLRAAHTGLTPERALEQLHRIQHHRVRLGAAEPVTGVSSINAHQNEVLSALRVKKPVAPEQLTLL</sequence>
<dbReference type="AlphaFoldDB" id="Q5NWD0"/>
<evidence type="ECO:0000313" key="2">
    <source>
        <dbReference type="EMBL" id="CAI07587.1"/>
    </source>
</evidence>
<accession>Q5NWD0</accession>
<reference evidence="2" key="5">
    <citation type="journal article" date="2005" name="J. Bacteriol.">
        <title>Substrate-dependent regulation of anaerobic degradation pathways for toluene and ethylbenzene in a denitrifying bacterium, strain EbN1.</title>
        <authorList>
            <person name="Kuhner S."/>
            <person name="Wohlbrand L."/>
            <person name="Fritz I."/>
            <person name="Wruck W."/>
            <person name="Hultschig C."/>
            <person name="Hufnagel P."/>
            <person name="Kube M."/>
            <person name="Reinhardt R."/>
            <person name="Rabus R."/>
        </authorList>
    </citation>
    <scope>NUCLEOTIDE SEQUENCE</scope>
    <source>
        <strain evidence="2">EbN1</strain>
    </source>
</reference>
<dbReference type="EMBL" id="CR555308">
    <property type="protein sequence ID" value="CAI10634.1"/>
    <property type="molecule type" value="Genomic_DNA"/>
</dbReference>
<evidence type="ECO:0000259" key="1">
    <source>
        <dbReference type="Pfam" id="PF01609"/>
    </source>
</evidence>
<dbReference type="KEGG" id="eba:ebA2604"/>
<dbReference type="Pfam" id="PF01609">
    <property type="entry name" value="DDE_Tnp_1"/>
    <property type="match status" value="1"/>
</dbReference>
<reference evidence="2" key="1">
    <citation type="journal article" date="2002" name="Arch. Microbiol.">
        <title>Genes involved in the anaerobic degradation of ethylbenzene in a denitrifying bacterium, strain EbN1.</title>
        <authorList>
            <person name="Rabus R."/>
            <person name="Kube M."/>
            <person name="Beck A."/>
            <person name="Widdel F."/>
            <person name="Reinhardt R."/>
        </authorList>
    </citation>
    <scope>NUCLEOTIDE SEQUENCE</scope>
    <source>
        <strain evidence="2">EbN1</strain>
    </source>
</reference>
<dbReference type="InterPro" id="IPR012337">
    <property type="entry name" value="RNaseH-like_sf"/>
</dbReference>
<reference evidence="3" key="3">
    <citation type="submission" date="2004-11" db="EMBL/GenBank/DDBJ databases">
        <authorList>
            <person name="PROSCIENCE"/>
        </authorList>
    </citation>
    <scope>NUCLEOTIDE SEQUENCE</scope>
    <source>
        <strain evidence="3">EbN1</strain>
        <plasmid evidence="3">2</plasmid>
    </source>
</reference>
<evidence type="ECO:0000313" key="4">
    <source>
        <dbReference type="Proteomes" id="UP000006552"/>
    </source>
</evidence>
<keyword evidence="4" id="KW-1185">Reference proteome</keyword>
<dbReference type="EMBL" id="CR555306">
    <property type="protein sequence ID" value="CAI07587.1"/>
    <property type="molecule type" value="Genomic_DNA"/>
</dbReference>
<dbReference type="GO" id="GO:0003677">
    <property type="term" value="F:DNA binding"/>
    <property type="evidence" value="ECO:0007669"/>
    <property type="project" value="InterPro"/>
</dbReference>
<dbReference type="HOGENOM" id="CLU_022426_5_0_4"/>
<dbReference type="STRING" id="76114.ebA2604"/>
<dbReference type="GO" id="GO:0004803">
    <property type="term" value="F:transposase activity"/>
    <property type="evidence" value="ECO:0007669"/>
    <property type="project" value="InterPro"/>
</dbReference>
<dbReference type="Proteomes" id="UP000006552">
    <property type="component" value="Plasmid 2"/>
</dbReference>
<reference evidence="2" key="2">
    <citation type="journal article" date="2004" name="Arch. Microbiol.">
        <title>Genes involved in the anaerobic degradation of toluene in a denitrifying bacterium, strain EbN1.</title>
        <authorList>
            <person name="Kube M."/>
            <person name="Heider J."/>
            <person name="Amann J."/>
            <person name="Hufnagel P."/>
            <person name="Kuehner S."/>
            <person name="Beck A."/>
            <person name="Reinhardt R."/>
            <person name="Rabus R."/>
        </authorList>
    </citation>
    <scope>NUCLEOTIDE SEQUENCE</scope>
    <source>
        <strain evidence="2">EbN1</strain>
    </source>
</reference>
<proteinExistence type="predicted"/>
<keyword evidence="3" id="KW-0614">Plasmid</keyword>
<dbReference type="RefSeq" id="WP_011237305.1">
    <property type="nucleotide sequence ID" value="NC_006513.1"/>
</dbReference>
<name>Q5NWD0_AROAE</name>
<reference evidence="3 4" key="4">
    <citation type="journal article" date="2005" name="Arch. Microbiol.">
        <title>The genome sequence of an anaerobic aromatic-degrading denitrifying bacterium, strain EbN1.</title>
        <authorList>
            <person name="Rabus R."/>
            <person name="Kube M."/>
            <person name="Heider J."/>
            <person name="Beck A."/>
            <person name="Heitmann K."/>
            <person name="Widdel F."/>
            <person name="Reinhardt R."/>
        </authorList>
    </citation>
    <scope>NUCLEOTIDE SEQUENCE [LARGE SCALE GENOMIC DNA]</scope>
    <source>
        <strain evidence="3 4">EbN1</strain>
        <plasmid evidence="4">Plasmid pAzo2</plasmid>
    </source>
</reference>
<dbReference type="KEGG" id="eba:p2A221"/>